<dbReference type="Proteomes" id="UP000470186">
    <property type="component" value="Unassembled WGS sequence"/>
</dbReference>
<sequence length="53" mass="5993">MTLPQHLIEKEARLTALVRGLKAKVRKEEARADAAVGELLKKGRIEKTEKIVR</sequence>
<name>A0A6A7YSB9_9PSED</name>
<keyword evidence="5" id="KW-1185">Reference proteome</keyword>
<dbReference type="Proteomes" id="UP000489190">
    <property type="component" value="Unassembled WGS sequence"/>
</dbReference>
<dbReference type="Proteomes" id="UP000443000">
    <property type="component" value="Unassembled WGS sequence"/>
</dbReference>
<evidence type="ECO:0000313" key="2">
    <source>
        <dbReference type="EMBL" id="MQU19378.1"/>
    </source>
</evidence>
<dbReference type="RefSeq" id="WP_153331032.1">
    <property type="nucleotide sequence ID" value="NZ_WIVT01000065.1"/>
</dbReference>
<accession>A0A6A7YSB9</accession>
<evidence type="ECO:0000313" key="1">
    <source>
        <dbReference type="EMBL" id="MQT92870.1"/>
    </source>
</evidence>
<evidence type="ECO:0000313" key="3">
    <source>
        <dbReference type="EMBL" id="MQU35510.1"/>
    </source>
</evidence>
<organism evidence="2 4">
    <name type="scientific">Pseudomonas helleri</name>
    <dbReference type="NCBI Taxonomy" id="1608996"/>
    <lineage>
        <taxon>Bacteria</taxon>
        <taxon>Pseudomonadati</taxon>
        <taxon>Pseudomonadota</taxon>
        <taxon>Gammaproteobacteria</taxon>
        <taxon>Pseudomonadales</taxon>
        <taxon>Pseudomonadaceae</taxon>
        <taxon>Pseudomonas</taxon>
    </lineage>
</organism>
<proteinExistence type="predicted"/>
<dbReference type="EMBL" id="WIVX01000399">
    <property type="protein sequence ID" value="MQU35510.1"/>
    <property type="molecule type" value="Genomic_DNA"/>
</dbReference>
<dbReference type="AlphaFoldDB" id="A0A6A7YSB9"/>
<protein>
    <submittedName>
        <fullName evidence="2">Uncharacterized protein</fullName>
    </submittedName>
</protein>
<comment type="caution">
    <text evidence="2">The sequence shown here is derived from an EMBL/GenBank/DDBJ whole genome shotgun (WGS) entry which is preliminary data.</text>
</comment>
<dbReference type="EMBL" id="WIWI01000188">
    <property type="protein sequence ID" value="MQT92870.1"/>
    <property type="molecule type" value="Genomic_DNA"/>
</dbReference>
<evidence type="ECO:0000313" key="5">
    <source>
        <dbReference type="Proteomes" id="UP000470186"/>
    </source>
</evidence>
<dbReference type="EMBL" id="WIVT01000065">
    <property type="protein sequence ID" value="MQU19378.1"/>
    <property type="molecule type" value="Genomic_DNA"/>
</dbReference>
<evidence type="ECO:0000313" key="6">
    <source>
        <dbReference type="Proteomes" id="UP000489190"/>
    </source>
</evidence>
<evidence type="ECO:0000313" key="4">
    <source>
        <dbReference type="Proteomes" id="UP000443000"/>
    </source>
</evidence>
<gene>
    <name evidence="2" type="ORF">GHN41_23490</name>
    <name evidence="3" type="ORF">GHO30_29890</name>
    <name evidence="1" type="ORF">GHO39_27765</name>
</gene>
<reference evidence="4 5" key="1">
    <citation type="submission" date="2019-10" db="EMBL/GenBank/DDBJ databases">
        <title>Evaluation of single-gene subtyping targets for Pseudomonas.</title>
        <authorList>
            <person name="Reichler S.J."/>
            <person name="Orsi R.H."/>
            <person name="Wiedmann M."/>
            <person name="Martin N.H."/>
            <person name="Murphy S.I."/>
        </authorList>
    </citation>
    <scope>NUCLEOTIDE SEQUENCE [LARGE SCALE GENOMIC DNA]</scope>
    <source>
        <strain evidence="2 4">FSL R10-1594</strain>
        <strain evidence="3 5">FSL R10-2107</strain>
        <strain evidence="1 6">FSL R10-3254</strain>
    </source>
</reference>